<feature type="transmembrane region" description="Helical" evidence="1">
    <location>
        <begin position="36"/>
        <end position="57"/>
    </location>
</feature>
<dbReference type="AlphaFoldDB" id="A0A5P0ZNZ0"/>
<comment type="caution">
    <text evidence="2">The sequence shown here is derived from an EMBL/GenBank/DDBJ whole genome shotgun (WGS) entry which is preliminary data.</text>
</comment>
<keyword evidence="1" id="KW-0472">Membrane</keyword>
<keyword evidence="4" id="KW-1185">Reference proteome</keyword>
<evidence type="ECO:0000313" key="2">
    <source>
        <dbReference type="EMBL" id="MQS75918.1"/>
    </source>
</evidence>
<keyword evidence="1" id="KW-0812">Transmembrane</keyword>
<organism evidence="2 5">
    <name type="scientific">Companilactobacillus halodurans</name>
    <dbReference type="NCBI Taxonomy" id="2584183"/>
    <lineage>
        <taxon>Bacteria</taxon>
        <taxon>Bacillati</taxon>
        <taxon>Bacillota</taxon>
        <taxon>Bacilli</taxon>
        <taxon>Lactobacillales</taxon>
        <taxon>Lactobacillaceae</taxon>
        <taxon>Companilactobacillus</taxon>
    </lineage>
</organism>
<name>A0A5P0ZNZ0_9LACO</name>
<evidence type="ECO:0000313" key="4">
    <source>
        <dbReference type="Proteomes" id="UP000371423"/>
    </source>
</evidence>
<feature type="transmembrane region" description="Helical" evidence="1">
    <location>
        <begin position="6"/>
        <end position="24"/>
    </location>
</feature>
<keyword evidence="1" id="KW-1133">Transmembrane helix</keyword>
<accession>A0A5P0ZNZ0</accession>
<sequence length="63" mass="6858">MQAIFGIGAIGIAIWQIFISKEYFNNIKKQSSPLLLALIALIASLIFAAVLIVYGVTTLYSLL</sequence>
<evidence type="ECO:0008006" key="6">
    <source>
        <dbReference type="Google" id="ProtNLM"/>
    </source>
</evidence>
<protein>
    <recommendedName>
        <fullName evidence="6">DUF1146 domain-containing protein</fullName>
    </recommendedName>
</protein>
<dbReference type="Proteomes" id="UP000414364">
    <property type="component" value="Unassembled WGS sequence"/>
</dbReference>
<dbReference type="EMBL" id="VDFP01000009">
    <property type="protein sequence ID" value="MQS75918.1"/>
    <property type="molecule type" value="Genomic_DNA"/>
</dbReference>
<evidence type="ECO:0000313" key="5">
    <source>
        <dbReference type="Proteomes" id="UP000414364"/>
    </source>
</evidence>
<reference evidence="4 5" key="1">
    <citation type="journal article" date="2019" name="Syst. Appl. Microbiol.">
        <title>Polyphasic characterization of two novel Lactobacillus spp. isolated from blown salami packages: Description of Lactobacillus halodurans sp. nov. and Lactobacillus salsicarnum sp. nov.</title>
        <authorList>
            <person name="Schuster J.A."/>
            <person name="Klingl A."/>
            <person name="Vogel R.F."/>
            <person name="Ehrmann M.A."/>
        </authorList>
    </citation>
    <scope>NUCLEOTIDE SEQUENCE [LARGE SCALE GENOMIC DNA]</scope>
    <source>
        <strain evidence="3 4">TMW 1.1920</strain>
        <strain evidence="2 5">TMW 1.2172</strain>
    </source>
</reference>
<evidence type="ECO:0000313" key="3">
    <source>
        <dbReference type="EMBL" id="MQS98085.1"/>
    </source>
</evidence>
<dbReference type="EMBL" id="VDFO01000035">
    <property type="protein sequence ID" value="MQS98085.1"/>
    <property type="molecule type" value="Genomic_DNA"/>
</dbReference>
<proteinExistence type="predicted"/>
<evidence type="ECO:0000256" key="1">
    <source>
        <dbReference type="SAM" id="Phobius"/>
    </source>
</evidence>
<gene>
    <name evidence="3" type="ORF">FHL05_09340</name>
    <name evidence="2" type="ORF">FHL06_05905</name>
</gene>
<dbReference type="Proteomes" id="UP000371423">
    <property type="component" value="Unassembled WGS sequence"/>
</dbReference>
<dbReference type="RefSeq" id="WP_153385314.1">
    <property type="nucleotide sequence ID" value="NZ_VDFO01000035.1"/>
</dbReference>